<comment type="caution">
    <text evidence="2">The sequence shown here is derived from an EMBL/GenBank/DDBJ whole genome shotgun (WGS) entry which is preliminary data.</text>
</comment>
<reference evidence="2" key="1">
    <citation type="submission" date="2021-03" db="EMBL/GenBank/DDBJ databases">
        <title>Draft genome sequence of rust myrtle Austropuccinia psidii MF-1, a brazilian biotype.</title>
        <authorList>
            <person name="Quecine M.C."/>
            <person name="Pachon D.M.R."/>
            <person name="Bonatelli M.L."/>
            <person name="Correr F.H."/>
            <person name="Franceschini L.M."/>
            <person name="Leite T.F."/>
            <person name="Margarido G.R.A."/>
            <person name="Almeida C.A."/>
            <person name="Ferrarezi J.A."/>
            <person name="Labate C.A."/>
        </authorList>
    </citation>
    <scope>NUCLEOTIDE SEQUENCE</scope>
    <source>
        <strain evidence="2">MF-1</strain>
    </source>
</reference>
<dbReference type="OrthoDB" id="2518989at2759"/>
<dbReference type="AlphaFoldDB" id="A0A9Q3DXY4"/>
<sequence length="168" mass="19072">MEIITILPQASTSSANFGNPPNFSSNSDQQLKHFQDLILDVMISYINLKAQETLEETPSIKRSHTHKNLKKRTIDTEASQSSSLVTPPTPQEMKIPCTTNTQLEKAKKKLGEYRSLHNFQPFSYFLVLGVKGLFSAHTDNCNFFISNAMLFLCSFNPFYENINHPEPE</sequence>
<proteinExistence type="predicted"/>
<keyword evidence="3" id="KW-1185">Reference proteome</keyword>
<accession>A0A9Q3DXY4</accession>
<dbReference type="Proteomes" id="UP000765509">
    <property type="component" value="Unassembled WGS sequence"/>
</dbReference>
<feature type="compositionally biased region" description="Polar residues" evidence="1">
    <location>
        <begin position="76"/>
        <end position="86"/>
    </location>
</feature>
<dbReference type="EMBL" id="AVOT02020744">
    <property type="protein sequence ID" value="MBW0509105.1"/>
    <property type="molecule type" value="Genomic_DNA"/>
</dbReference>
<organism evidence="2 3">
    <name type="scientific">Austropuccinia psidii MF-1</name>
    <dbReference type="NCBI Taxonomy" id="1389203"/>
    <lineage>
        <taxon>Eukaryota</taxon>
        <taxon>Fungi</taxon>
        <taxon>Dikarya</taxon>
        <taxon>Basidiomycota</taxon>
        <taxon>Pucciniomycotina</taxon>
        <taxon>Pucciniomycetes</taxon>
        <taxon>Pucciniales</taxon>
        <taxon>Sphaerophragmiaceae</taxon>
        <taxon>Austropuccinia</taxon>
    </lineage>
</organism>
<feature type="region of interest" description="Disordered" evidence="1">
    <location>
        <begin position="56"/>
        <end position="92"/>
    </location>
</feature>
<gene>
    <name evidence="2" type="ORF">O181_048820</name>
</gene>
<name>A0A9Q3DXY4_9BASI</name>
<evidence type="ECO:0000313" key="2">
    <source>
        <dbReference type="EMBL" id="MBW0509105.1"/>
    </source>
</evidence>
<evidence type="ECO:0000313" key="3">
    <source>
        <dbReference type="Proteomes" id="UP000765509"/>
    </source>
</evidence>
<feature type="compositionally biased region" description="Basic residues" evidence="1">
    <location>
        <begin position="61"/>
        <end position="71"/>
    </location>
</feature>
<protein>
    <submittedName>
        <fullName evidence="2">Uncharacterized protein</fullName>
    </submittedName>
</protein>
<evidence type="ECO:0000256" key="1">
    <source>
        <dbReference type="SAM" id="MobiDB-lite"/>
    </source>
</evidence>